<dbReference type="EMBL" id="VULZ01000001">
    <property type="protein sequence ID" value="MSS13659.1"/>
    <property type="molecule type" value="Genomic_DNA"/>
</dbReference>
<protein>
    <submittedName>
        <fullName evidence="1">Uncharacterized protein</fullName>
    </submittedName>
</protein>
<gene>
    <name evidence="1" type="ORF">FYJ35_01100</name>
</gene>
<dbReference type="RefSeq" id="WP_154521901.1">
    <property type="nucleotide sequence ID" value="NZ_VULZ01000001.1"/>
</dbReference>
<dbReference type="Proteomes" id="UP000481852">
    <property type="component" value="Unassembled WGS sequence"/>
</dbReference>
<organism evidence="1 2">
    <name type="scientific">Porcincola intestinalis</name>
    <dbReference type="NCBI Taxonomy" id="2606632"/>
    <lineage>
        <taxon>Bacteria</taxon>
        <taxon>Bacillati</taxon>
        <taxon>Bacillota</taxon>
        <taxon>Clostridia</taxon>
        <taxon>Lachnospirales</taxon>
        <taxon>Lachnospiraceae</taxon>
        <taxon>Porcincola</taxon>
    </lineage>
</organism>
<dbReference type="AlphaFoldDB" id="A0A6L5WZX1"/>
<comment type="caution">
    <text evidence="1">The sequence shown here is derived from an EMBL/GenBank/DDBJ whole genome shotgun (WGS) entry which is preliminary data.</text>
</comment>
<reference evidence="1 2" key="1">
    <citation type="submission" date="2019-08" db="EMBL/GenBank/DDBJ databases">
        <title>In-depth cultivation of the pig gut microbiome towards novel bacterial diversity and tailored functional studies.</title>
        <authorList>
            <person name="Wylensek D."/>
            <person name="Hitch T.C.A."/>
            <person name="Clavel T."/>
        </authorList>
    </citation>
    <scope>NUCLEOTIDE SEQUENCE [LARGE SCALE GENOMIC DNA]</scope>
    <source>
        <strain evidence="1 2">Oil+RF-744-WCA-WT-11</strain>
    </source>
</reference>
<proteinExistence type="predicted"/>
<keyword evidence="2" id="KW-1185">Reference proteome</keyword>
<name>A0A6L5WZX1_9FIRM</name>
<evidence type="ECO:0000313" key="2">
    <source>
        <dbReference type="Proteomes" id="UP000481852"/>
    </source>
</evidence>
<accession>A0A6L5WZX1</accession>
<sequence length="135" mass="15674">MTAKEMMEESRDTMTIRQAIDLLNERQCHPLGLHLALVREDMLEKTDMFGGDSDGDTPHDLMVQTYDWRWGGIPDAKEYTVKLTAGNMRYIGRAIEVYERVLQDRFQKEVFDEIYGKGHFEESIKKIVQSLSGKQ</sequence>
<evidence type="ECO:0000313" key="1">
    <source>
        <dbReference type="EMBL" id="MSS13659.1"/>
    </source>
</evidence>